<comment type="function">
    <text evidence="4">Removes the phosphate from trehalose 6-phosphate to produce free trehalose. Trehalose accumulation in plant may improve abiotic stress tolerance.</text>
</comment>
<comment type="catalytic activity">
    <reaction evidence="1">
        <text>alpha,alpha-trehalose 6-phosphate + H2O = alpha,alpha-trehalose + phosphate</text>
        <dbReference type="Rhea" id="RHEA:23420"/>
        <dbReference type="ChEBI" id="CHEBI:15377"/>
        <dbReference type="ChEBI" id="CHEBI:16551"/>
        <dbReference type="ChEBI" id="CHEBI:43474"/>
        <dbReference type="ChEBI" id="CHEBI:58429"/>
        <dbReference type="EC" id="3.1.3.12"/>
    </reaction>
</comment>
<protein>
    <submittedName>
        <fullName evidence="6">Trehalose-phosphate phosphatase A-like</fullName>
    </submittedName>
</protein>
<evidence type="ECO:0000313" key="5">
    <source>
        <dbReference type="Proteomes" id="UP000515124"/>
    </source>
</evidence>
<dbReference type="SUPFAM" id="SSF56784">
    <property type="entry name" value="HAD-like"/>
    <property type="match status" value="1"/>
</dbReference>
<dbReference type="Proteomes" id="UP000515124">
    <property type="component" value="Unplaced"/>
</dbReference>
<gene>
    <name evidence="6" type="primary">LOC110748095</name>
</gene>
<dbReference type="GO" id="GO:0005992">
    <property type="term" value="P:trehalose biosynthetic process"/>
    <property type="evidence" value="ECO:0007669"/>
    <property type="project" value="InterPro"/>
</dbReference>
<dbReference type="KEGG" id="pavi:110748095"/>
<dbReference type="Pfam" id="PF02358">
    <property type="entry name" value="Trehalose_PPase"/>
    <property type="match status" value="1"/>
</dbReference>
<evidence type="ECO:0000256" key="3">
    <source>
        <dbReference type="ARBA" id="ARBA00022801"/>
    </source>
</evidence>
<comment type="cofactor">
    <cofactor evidence="2">
        <name>a divalent metal cation</name>
        <dbReference type="ChEBI" id="CHEBI:60240"/>
    </cofactor>
</comment>
<accession>A0A6P5RPP2</accession>
<dbReference type="InterPro" id="IPR003337">
    <property type="entry name" value="Trehalose_PPase"/>
</dbReference>
<dbReference type="PANTHER" id="PTHR43768">
    <property type="entry name" value="TREHALOSE 6-PHOSPHATE PHOSPHATASE"/>
    <property type="match status" value="1"/>
</dbReference>
<sequence>MIHILTMRTWTNGAGLNGRDDVLPIYIGDDRTDEDAFKFLKKKKKRGYGILVSPGPKETSAFYSLKDPSEVMEFLKSLVRWKEEEEEAN</sequence>
<dbReference type="RefSeq" id="XP_021803818.1">
    <property type="nucleotide sequence ID" value="XM_021948126.1"/>
</dbReference>
<dbReference type="InterPro" id="IPR036412">
    <property type="entry name" value="HAD-like_sf"/>
</dbReference>
<evidence type="ECO:0000313" key="6">
    <source>
        <dbReference type="RefSeq" id="XP_021803818.1"/>
    </source>
</evidence>
<evidence type="ECO:0000256" key="1">
    <source>
        <dbReference type="ARBA" id="ARBA00000500"/>
    </source>
</evidence>
<dbReference type="GeneID" id="110748095"/>
<evidence type="ECO:0000256" key="2">
    <source>
        <dbReference type="ARBA" id="ARBA00001968"/>
    </source>
</evidence>
<dbReference type="Gene3D" id="3.40.50.1000">
    <property type="entry name" value="HAD superfamily/HAD-like"/>
    <property type="match status" value="1"/>
</dbReference>
<dbReference type="PANTHER" id="PTHR43768:SF17">
    <property type="entry name" value="TREHALOSE-PHOSPHATE PHOSPHATASE F-RELATED"/>
    <property type="match status" value="1"/>
</dbReference>
<evidence type="ECO:0000256" key="4">
    <source>
        <dbReference type="ARBA" id="ARBA00025274"/>
    </source>
</evidence>
<name>A0A6P5RPP2_PRUAV</name>
<dbReference type="InterPro" id="IPR023214">
    <property type="entry name" value="HAD_sf"/>
</dbReference>
<reference evidence="6" key="1">
    <citation type="submission" date="2025-08" db="UniProtKB">
        <authorList>
            <consortium name="RefSeq"/>
        </authorList>
    </citation>
    <scope>IDENTIFICATION</scope>
</reference>
<dbReference type="InterPro" id="IPR044651">
    <property type="entry name" value="OTSB-like"/>
</dbReference>
<keyword evidence="5" id="KW-1185">Reference proteome</keyword>
<proteinExistence type="predicted"/>
<dbReference type="GO" id="GO:0004805">
    <property type="term" value="F:trehalose-phosphatase activity"/>
    <property type="evidence" value="ECO:0007669"/>
    <property type="project" value="UniProtKB-EC"/>
</dbReference>
<dbReference type="AlphaFoldDB" id="A0A6P5RPP2"/>
<keyword evidence="3" id="KW-0378">Hydrolase</keyword>
<organism evidence="5 6">
    <name type="scientific">Prunus avium</name>
    <name type="common">Cherry</name>
    <name type="synonym">Cerasus avium</name>
    <dbReference type="NCBI Taxonomy" id="42229"/>
    <lineage>
        <taxon>Eukaryota</taxon>
        <taxon>Viridiplantae</taxon>
        <taxon>Streptophyta</taxon>
        <taxon>Embryophyta</taxon>
        <taxon>Tracheophyta</taxon>
        <taxon>Spermatophyta</taxon>
        <taxon>Magnoliopsida</taxon>
        <taxon>eudicotyledons</taxon>
        <taxon>Gunneridae</taxon>
        <taxon>Pentapetalae</taxon>
        <taxon>rosids</taxon>
        <taxon>fabids</taxon>
        <taxon>Rosales</taxon>
        <taxon>Rosaceae</taxon>
        <taxon>Amygdaloideae</taxon>
        <taxon>Amygdaleae</taxon>
        <taxon>Prunus</taxon>
    </lineage>
</organism>